<evidence type="ECO:0000259" key="2">
    <source>
        <dbReference type="PROSITE" id="PS50011"/>
    </source>
</evidence>
<proteinExistence type="predicted"/>
<protein>
    <recommendedName>
        <fullName evidence="2">Protein kinase domain-containing protein</fullName>
    </recommendedName>
</protein>
<dbReference type="Pfam" id="PF07714">
    <property type="entry name" value="PK_Tyr_Ser-Thr"/>
    <property type="match status" value="2"/>
</dbReference>
<keyword evidence="4" id="KW-1185">Reference proteome</keyword>
<sequence length="432" mass="48359">MAEKTIAASGDVIKTIELATHRASLGSGKFGAATLLATRKPVTGGSEAPVEAAAKELRVNKDITKSIDVASWVDHQKRAWSSYNHENILKFIGYYTKYDFAWVYLFSPYMRNGNAQTYLEKKQSTTEERFLLLRDTLMGLDYLHNLNPPVVHGNLKATNVLISDNGRAVLSDMGLYTLQNCVQLYTVYHSDGLLRQSSPESILTGNRTTNRTTKSDIWAWGCLTLEMMTGKIPYQHLHYEDKIKQQVLSGETPEPHPPPQNWPAGLLELVRKCWSFRPADRPDLRTCVESVNMAVNLIKCFRQEQLQVSGSIFIAGDLLQPGPNQALPDAGNRMTRKVELSPSGALVVVKELNLREVHSISSRAEYFKRFAQQMAVLSSLKHENIIELIGYSATYNFETVSLVTPYMVNSNLADYMDKVADMNGKISLTSFG</sequence>
<reference evidence="3 4" key="1">
    <citation type="submission" date="2014-04" db="EMBL/GenBank/DDBJ databases">
        <authorList>
            <consortium name="DOE Joint Genome Institute"/>
            <person name="Kuo A."/>
            <person name="Girlanda M."/>
            <person name="Perotto S."/>
            <person name="Kohler A."/>
            <person name="Nagy L.G."/>
            <person name="Floudas D."/>
            <person name="Copeland A."/>
            <person name="Barry K.W."/>
            <person name="Cichocki N."/>
            <person name="Veneault-Fourrey C."/>
            <person name="LaButti K."/>
            <person name="Lindquist E.A."/>
            <person name="Lipzen A."/>
            <person name="Lundell T."/>
            <person name="Morin E."/>
            <person name="Murat C."/>
            <person name="Sun H."/>
            <person name="Tunlid A."/>
            <person name="Henrissat B."/>
            <person name="Grigoriev I.V."/>
            <person name="Hibbett D.S."/>
            <person name="Martin F."/>
            <person name="Nordberg H.P."/>
            <person name="Cantor M.N."/>
            <person name="Hua S.X."/>
        </authorList>
    </citation>
    <scope>NUCLEOTIDE SEQUENCE [LARGE SCALE GENOMIC DNA]</scope>
    <source>
        <strain evidence="3 4">MUT 4182</strain>
    </source>
</reference>
<dbReference type="AlphaFoldDB" id="A0A0C3QL14"/>
<dbReference type="Gene3D" id="1.10.510.10">
    <property type="entry name" value="Transferase(Phosphotransferase) domain 1"/>
    <property type="match status" value="2"/>
</dbReference>
<dbReference type="GO" id="GO:0005524">
    <property type="term" value="F:ATP binding"/>
    <property type="evidence" value="ECO:0007669"/>
    <property type="project" value="UniProtKB-UniRule"/>
</dbReference>
<dbReference type="STRING" id="1051891.A0A0C3QL14"/>
<dbReference type="Proteomes" id="UP000054248">
    <property type="component" value="Unassembled WGS sequence"/>
</dbReference>
<dbReference type="InterPro" id="IPR001245">
    <property type="entry name" value="Ser-Thr/Tyr_kinase_cat_dom"/>
</dbReference>
<feature type="domain" description="Protein kinase" evidence="2">
    <location>
        <begin position="313"/>
        <end position="432"/>
    </location>
</feature>
<evidence type="ECO:0000313" key="4">
    <source>
        <dbReference type="Proteomes" id="UP000054248"/>
    </source>
</evidence>
<keyword evidence="1" id="KW-0067">ATP-binding</keyword>
<name>A0A0C3QL14_9AGAM</name>
<keyword evidence="1" id="KW-0547">Nucleotide-binding</keyword>
<dbReference type="InterPro" id="IPR051681">
    <property type="entry name" value="Ser/Thr_Kinases-Pseudokinases"/>
</dbReference>
<dbReference type="InterPro" id="IPR000719">
    <property type="entry name" value="Prot_kinase_dom"/>
</dbReference>
<reference evidence="4" key="2">
    <citation type="submission" date="2015-01" db="EMBL/GenBank/DDBJ databases">
        <title>Evolutionary Origins and Diversification of the Mycorrhizal Mutualists.</title>
        <authorList>
            <consortium name="DOE Joint Genome Institute"/>
            <consortium name="Mycorrhizal Genomics Consortium"/>
            <person name="Kohler A."/>
            <person name="Kuo A."/>
            <person name="Nagy L.G."/>
            <person name="Floudas D."/>
            <person name="Copeland A."/>
            <person name="Barry K.W."/>
            <person name="Cichocki N."/>
            <person name="Veneault-Fourrey C."/>
            <person name="LaButti K."/>
            <person name="Lindquist E.A."/>
            <person name="Lipzen A."/>
            <person name="Lundell T."/>
            <person name="Morin E."/>
            <person name="Murat C."/>
            <person name="Riley R."/>
            <person name="Ohm R."/>
            <person name="Sun H."/>
            <person name="Tunlid A."/>
            <person name="Henrissat B."/>
            <person name="Grigoriev I.V."/>
            <person name="Hibbett D.S."/>
            <person name="Martin F."/>
        </authorList>
    </citation>
    <scope>NUCLEOTIDE SEQUENCE [LARGE SCALE GENOMIC DNA]</scope>
    <source>
        <strain evidence="4">MUT 4182</strain>
    </source>
</reference>
<dbReference type="GO" id="GO:0004674">
    <property type="term" value="F:protein serine/threonine kinase activity"/>
    <property type="evidence" value="ECO:0007669"/>
    <property type="project" value="TreeGrafter"/>
</dbReference>
<accession>A0A0C3QL14</accession>
<dbReference type="HOGENOM" id="CLU_634909_0_0_1"/>
<evidence type="ECO:0000256" key="1">
    <source>
        <dbReference type="PROSITE-ProRule" id="PRU10141"/>
    </source>
</evidence>
<dbReference type="PROSITE" id="PS50011">
    <property type="entry name" value="PROTEIN_KINASE_DOM"/>
    <property type="match status" value="2"/>
</dbReference>
<organism evidence="3 4">
    <name type="scientific">Tulasnella calospora MUT 4182</name>
    <dbReference type="NCBI Taxonomy" id="1051891"/>
    <lineage>
        <taxon>Eukaryota</taxon>
        <taxon>Fungi</taxon>
        <taxon>Dikarya</taxon>
        <taxon>Basidiomycota</taxon>
        <taxon>Agaricomycotina</taxon>
        <taxon>Agaricomycetes</taxon>
        <taxon>Cantharellales</taxon>
        <taxon>Tulasnellaceae</taxon>
        <taxon>Tulasnella</taxon>
    </lineage>
</organism>
<feature type="domain" description="Protein kinase" evidence="2">
    <location>
        <begin position="19"/>
        <end position="295"/>
    </location>
</feature>
<dbReference type="EMBL" id="KN823012">
    <property type="protein sequence ID" value="KIO27219.1"/>
    <property type="molecule type" value="Genomic_DNA"/>
</dbReference>
<dbReference type="OrthoDB" id="3248549at2759"/>
<feature type="binding site" evidence="1">
    <location>
        <position position="55"/>
    </location>
    <ligand>
        <name>ATP</name>
        <dbReference type="ChEBI" id="CHEBI:30616"/>
    </ligand>
</feature>
<evidence type="ECO:0000313" key="3">
    <source>
        <dbReference type="EMBL" id="KIO27219.1"/>
    </source>
</evidence>
<dbReference type="InterPro" id="IPR011009">
    <property type="entry name" value="Kinase-like_dom_sf"/>
</dbReference>
<dbReference type="InterPro" id="IPR017441">
    <property type="entry name" value="Protein_kinase_ATP_BS"/>
</dbReference>
<dbReference type="PANTHER" id="PTHR44329">
    <property type="entry name" value="SERINE/THREONINE-PROTEIN KINASE TNNI3K-RELATED"/>
    <property type="match status" value="1"/>
</dbReference>
<dbReference type="PROSITE" id="PS00107">
    <property type="entry name" value="PROTEIN_KINASE_ATP"/>
    <property type="match status" value="1"/>
</dbReference>
<dbReference type="SUPFAM" id="SSF56112">
    <property type="entry name" value="Protein kinase-like (PK-like)"/>
    <property type="match status" value="2"/>
</dbReference>
<gene>
    <name evidence="3" type="ORF">M407DRAFT_23525</name>
</gene>